<proteinExistence type="predicted"/>
<protein>
    <submittedName>
        <fullName evidence="3">DUF4190 domain-containing protein</fullName>
    </submittedName>
</protein>
<keyword evidence="4" id="KW-1185">Reference proteome</keyword>
<dbReference type="InterPro" id="IPR055338">
    <property type="entry name" value="YqfX-like"/>
</dbReference>
<feature type="region of interest" description="Disordered" evidence="1">
    <location>
        <begin position="1"/>
        <end position="20"/>
    </location>
</feature>
<keyword evidence="2" id="KW-1133">Transmembrane helix</keyword>
<name>A0ABU9VGU4_9BACI</name>
<reference evidence="3 4" key="1">
    <citation type="submission" date="2024-03" db="EMBL/GenBank/DDBJ databases">
        <title>Bacilli Hybrid Assemblies.</title>
        <authorList>
            <person name="Kovac J."/>
        </authorList>
    </citation>
    <scope>NUCLEOTIDE SEQUENCE [LARGE SCALE GENOMIC DNA]</scope>
    <source>
        <strain evidence="3 4">FSL R7-0666</strain>
    </source>
</reference>
<gene>
    <name evidence="3" type="ORF">MKY91_08215</name>
</gene>
<evidence type="ECO:0000256" key="1">
    <source>
        <dbReference type="SAM" id="MobiDB-lite"/>
    </source>
</evidence>
<dbReference type="PANTHER" id="PTHR40040:SF1">
    <property type="entry name" value="MEMBRANE PROTEIN"/>
    <property type="match status" value="1"/>
</dbReference>
<feature type="transmembrane region" description="Helical" evidence="2">
    <location>
        <begin position="111"/>
        <end position="129"/>
    </location>
</feature>
<feature type="transmembrane region" description="Helical" evidence="2">
    <location>
        <begin position="72"/>
        <end position="99"/>
    </location>
</feature>
<evidence type="ECO:0000256" key="2">
    <source>
        <dbReference type="SAM" id="Phobius"/>
    </source>
</evidence>
<organism evidence="3 4">
    <name type="scientific">Alkalicoccobacillus gibsonii</name>
    <dbReference type="NCBI Taxonomy" id="79881"/>
    <lineage>
        <taxon>Bacteria</taxon>
        <taxon>Bacillati</taxon>
        <taxon>Bacillota</taxon>
        <taxon>Bacilli</taxon>
        <taxon>Bacillales</taxon>
        <taxon>Bacillaceae</taxon>
        <taxon>Alkalicoccobacillus</taxon>
    </lineage>
</organism>
<dbReference type="PANTHER" id="PTHR40040">
    <property type="entry name" value="SMALL HYDROPHOBIC PROTEIN-RELATED"/>
    <property type="match status" value="1"/>
</dbReference>
<dbReference type="RefSeq" id="WP_343130108.1">
    <property type="nucleotide sequence ID" value="NZ_JBCITK010000001.1"/>
</dbReference>
<evidence type="ECO:0000313" key="4">
    <source>
        <dbReference type="Proteomes" id="UP001418796"/>
    </source>
</evidence>
<keyword evidence="2" id="KW-0812">Transmembrane</keyword>
<feature type="compositionally biased region" description="Basic and acidic residues" evidence="1">
    <location>
        <begin position="1"/>
        <end position="16"/>
    </location>
</feature>
<keyword evidence="2" id="KW-0472">Membrane</keyword>
<dbReference type="EMBL" id="JBCITK010000001">
    <property type="protein sequence ID" value="MEN0643130.1"/>
    <property type="molecule type" value="Genomic_DNA"/>
</dbReference>
<accession>A0ABU9VGU4</accession>
<comment type="caution">
    <text evidence="3">The sequence shown here is derived from an EMBL/GenBank/DDBJ whole genome shotgun (WGS) entry which is preliminary data.</text>
</comment>
<evidence type="ECO:0000313" key="3">
    <source>
        <dbReference type="EMBL" id="MEN0643130.1"/>
    </source>
</evidence>
<sequence length="130" mass="14126">MAIDKHPEQEPVRLVDPENVTDTNVDLAERNADYKEEAAAEFHTSEPMSFSNDERDSDEPVEQLMNGRAMGIFSLVLSILSLFILPILLGAAGIIVGFVARKSASKSIGNWGIGIGIVSILTSLFFSAFI</sequence>
<dbReference type="Proteomes" id="UP001418796">
    <property type="component" value="Unassembled WGS sequence"/>
</dbReference>